<evidence type="ECO:0000256" key="2">
    <source>
        <dbReference type="ARBA" id="ARBA00022801"/>
    </source>
</evidence>
<evidence type="ECO:0000313" key="6">
    <source>
        <dbReference type="EMBL" id="MCF2529539.1"/>
    </source>
</evidence>
<dbReference type="Pfam" id="PF22039">
    <property type="entry name" value="HUTI_composite_bact"/>
    <property type="match status" value="1"/>
</dbReference>
<accession>A0AA41Q352</accession>
<dbReference type="PANTHER" id="PTHR43794">
    <property type="entry name" value="AMINOHYDROLASE SSNA-RELATED"/>
    <property type="match status" value="1"/>
</dbReference>
<protein>
    <submittedName>
        <fullName evidence="6">Amidohydrolase family protein</fullName>
    </submittedName>
</protein>
<dbReference type="SUPFAM" id="SSF51556">
    <property type="entry name" value="Metallo-dependent hydrolases"/>
    <property type="match status" value="1"/>
</dbReference>
<organism evidence="6 7">
    <name type="scientific">Yinghuangia soli</name>
    <dbReference type="NCBI Taxonomy" id="2908204"/>
    <lineage>
        <taxon>Bacteria</taxon>
        <taxon>Bacillati</taxon>
        <taxon>Actinomycetota</taxon>
        <taxon>Actinomycetes</taxon>
        <taxon>Kitasatosporales</taxon>
        <taxon>Streptomycetaceae</taxon>
        <taxon>Yinghuangia</taxon>
    </lineage>
</organism>
<dbReference type="GO" id="GO:0046872">
    <property type="term" value="F:metal ion binding"/>
    <property type="evidence" value="ECO:0007669"/>
    <property type="project" value="UniProtKB-KW"/>
</dbReference>
<dbReference type="InterPro" id="IPR032466">
    <property type="entry name" value="Metal_Hydrolase"/>
</dbReference>
<feature type="domain" description="Aminodeoxyfutalosine deaminase/Imidazolonepropionase-like composite" evidence="5">
    <location>
        <begin position="23"/>
        <end position="48"/>
    </location>
</feature>
<dbReference type="GO" id="GO:0016810">
    <property type="term" value="F:hydrolase activity, acting on carbon-nitrogen (but not peptide) bonds"/>
    <property type="evidence" value="ECO:0007669"/>
    <property type="project" value="InterPro"/>
</dbReference>
<keyword evidence="2" id="KW-0378">Hydrolase</keyword>
<feature type="domain" description="Amidohydrolase-related" evidence="4">
    <location>
        <begin position="56"/>
        <end position="392"/>
    </location>
</feature>
<keyword evidence="7" id="KW-1185">Reference proteome</keyword>
<dbReference type="InterPro" id="IPR006680">
    <property type="entry name" value="Amidohydro-rel"/>
</dbReference>
<dbReference type="InterPro" id="IPR011059">
    <property type="entry name" value="Metal-dep_hydrolase_composite"/>
</dbReference>
<evidence type="ECO:0000259" key="5">
    <source>
        <dbReference type="Pfam" id="PF22039"/>
    </source>
</evidence>
<dbReference type="EMBL" id="JAKFHA010000011">
    <property type="protein sequence ID" value="MCF2529539.1"/>
    <property type="molecule type" value="Genomic_DNA"/>
</dbReference>
<evidence type="ECO:0000256" key="3">
    <source>
        <dbReference type="ARBA" id="ARBA00022833"/>
    </source>
</evidence>
<dbReference type="InterPro" id="IPR054418">
    <property type="entry name" value="MQNX/HUTI_composite_N"/>
</dbReference>
<evidence type="ECO:0000259" key="4">
    <source>
        <dbReference type="Pfam" id="PF01979"/>
    </source>
</evidence>
<sequence length="419" mass="44282">MPLTLHAAPVVLSMAGGPPLRDGAVLVDGDRIAAVGPAAGLAERFPAARVRQWRGVLTPGLVNAHAHLQYTDFGHLAESGLPFPEWLAAINRERAGYSEARWQESARRGVHLMLKSGTTAVADIVTHRCVLVPVARSGIRGISYIEVISDGPRWTEKRRARLLDALATPLSRTLGVSPHTPYTVGTAVFAESVAIAREQGLRVHPHLAESAHELEFVRSGTGLFETVNRVVGFDHELLDGGSGLAPAAYLDSLDVLGSDVHVAHGVHLDAADREILRKRQTPVALCVRSNKILQAGEAPVADYLAEGSPLAIGTDSLASSPSLDLWEEAAAVRELAVRQGYTAADLDRRLVEAATLGGAQAMGLADAGRLAEGLPADFAVFDVPADPADPDLDPYASLLAHGAGACIGTSLNGRLVHRR</sequence>
<dbReference type="SUPFAM" id="SSF51338">
    <property type="entry name" value="Composite domain of metallo-dependent hydrolases"/>
    <property type="match status" value="2"/>
</dbReference>
<keyword evidence="3" id="KW-0862">Zinc</keyword>
<gene>
    <name evidence="6" type="ORF">LZ495_20285</name>
</gene>
<dbReference type="Gene3D" id="3.20.20.140">
    <property type="entry name" value="Metal-dependent hydrolases"/>
    <property type="match status" value="1"/>
</dbReference>
<dbReference type="InterPro" id="IPR050287">
    <property type="entry name" value="MTA/SAH_deaminase"/>
</dbReference>
<dbReference type="PANTHER" id="PTHR43794:SF11">
    <property type="entry name" value="AMIDOHYDROLASE-RELATED DOMAIN-CONTAINING PROTEIN"/>
    <property type="match status" value="1"/>
</dbReference>
<keyword evidence="1" id="KW-0479">Metal-binding</keyword>
<comment type="caution">
    <text evidence="6">The sequence shown here is derived from an EMBL/GenBank/DDBJ whole genome shotgun (WGS) entry which is preliminary data.</text>
</comment>
<evidence type="ECO:0000256" key="1">
    <source>
        <dbReference type="ARBA" id="ARBA00022723"/>
    </source>
</evidence>
<dbReference type="Proteomes" id="UP001165378">
    <property type="component" value="Unassembled WGS sequence"/>
</dbReference>
<name>A0AA41Q352_9ACTN</name>
<dbReference type="Pfam" id="PF01979">
    <property type="entry name" value="Amidohydro_1"/>
    <property type="match status" value="1"/>
</dbReference>
<dbReference type="AlphaFoldDB" id="A0AA41Q352"/>
<reference evidence="6" key="1">
    <citation type="submission" date="2022-01" db="EMBL/GenBank/DDBJ databases">
        <title>Genome-Based Taxonomic Classification of the Phylum Actinobacteria.</title>
        <authorList>
            <person name="Gao Y."/>
        </authorList>
    </citation>
    <scope>NUCLEOTIDE SEQUENCE</scope>
    <source>
        <strain evidence="6">KLBMP 8922</strain>
    </source>
</reference>
<dbReference type="RefSeq" id="WP_235053866.1">
    <property type="nucleotide sequence ID" value="NZ_JAKFHA010000011.1"/>
</dbReference>
<evidence type="ECO:0000313" key="7">
    <source>
        <dbReference type="Proteomes" id="UP001165378"/>
    </source>
</evidence>
<proteinExistence type="predicted"/>
<dbReference type="Gene3D" id="2.30.40.10">
    <property type="entry name" value="Urease, subunit C, domain 1"/>
    <property type="match status" value="1"/>
</dbReference>